<dbReference type="AlphaFoldDB" id="A0A9W7ECX3"/>
<proteinExistence type="predicted"/>
<organism evidence="1 2">
    <name type="scientific">Triparma laevis f. inornata</name>
    <dbReference type="NCBI Taxonomy" id="1714386"/>
    <lineage>
        <taxon>Eukaryota</taxon>
        <taxon>Sar</taxon>
        <taxon>Stramenopiles</taxon>
        <taxon>Ochrophyta</taxon>
        <taxon>Bolidophyceae</taxon>
        <taxon>Parmales</taxon>
        <taxon>Triparmaceae</taxon>
        <taxon>Triparma</taxon>
    </lineage>
</organism>
<comment type="caution">
    <text evidence="1">The sequence shown here is derived from an EMBL/GenBank/DDBJ whole genome shotgun (WGS) entry which is preliminary data.</text>
</comment>
<gene>
    <name evidence="1" type="ORF">TL16_g06422</name>
</gene>
<evidence type="ECO:0000313" key="1">
    <source>
        <dbReference type="EMBL" id="GMH74282.1"/>
    </source>
</evidence>
<protein>
    <submittedName>
        <fullName evidence="1">Uncharacterized protein</fullName>
    </submittedName>
</protein>
<sequence>MSGTCPIMPANAYQLEVWHGTLTSTSWNTADTKKTMNIDTLFPNPAFMQGMKRWRTSHAWTGMFQSLQ</sequence>
<dbReference type="Proteomes" id="UP001162640">
    <property type="component" value="Unassembled WGS sequence"/>
</dbReference>
<accession>A0A9W7ECX3</accession>
<reference evidence="2" key="1">
    <citation type="journal article" date="2023" name="Commun. Biol.">
        <title>Genome analysis of Parmales, the sister group of diatoms, reveals the evolutionary specialization of diatoms from phago-mixotrophs to photoautotrophs.</title>
        <authorList>
            <person name="Ban H."/>
            <person name="Sato S."/>
            <person name="Yoshikawa S."/>
            <person name="Yamada K."/>
            <person name="Nakamura Y."/>
            <person name="Ichinomiya M."/>
            <person name="Sato N."/>
            <person name="Blanc-Mathieu R."/>
            <person name="Endo H."/>
            <person name="Kuwata A."/>
            <person name="Ogata H."/>
        </authorList>
    </citation>
    <scope>NUCLEOTIDE SEQUENCE [LARGE SCALE GENOMIC DNA]</scope>
</reference>
<name>A0A9W7ECX3_9STRA</name>
<evidence type="ECO:0000313" key="2">
    <source>
        <dbReference type="Proteomes" id="UP001162640"/>
    </source>
</evidence>
<dbReference type="EMBL" id="BLQM01000194">
    <property type="protein sequence ID" value="GMH74282.1"/>
    <property type="molecule type" value="Genomic_DNA"/>
</dbReference>